<dbReference type="EMBL" id="JANPWB010000008">
    <property type="protein sequence ID" value="KAJ1167642.1"/>
    <property type="molecule type" value="Genomic_DNA"/>
</dbReference>
<evidence type="ECO:0000313" key="1">
    <source>
        <dbReference type="EMBL" id="KAJ1167642.1"/>
    </source>
</evidence>
<name>A0AAV7SUQ9_PLEWA</name>
<sequence length="153" mass="17003">MISAVSWKTETDGEIVTFVVVHLTINGGETVHIQMGSRDQRVVSSEIRGGGPKAHKVPDKQNEQAAPWRNHARKMTVQTDGPFEQAKMATEHRALLPTNTPHNTMWRHAGHQSSLFPKGAEINDAQIHRCNQTAGDQRSTVSDAMLKSCPRCW</sequence>
<reference evidence="1" key="1">
    <citation type="journal article" date="2022" name="bioRxiv">
        <title>Sequencing and chromosome-scale assembly of the giantPleurodeles waltlgenome.</title>
        <authorList>
            <person name="Brown T."/>
            <person name="Elewa A."/>
            <person name="Iarovenko S."/>
            <person name="Subramanian E."/>
            <person name="Araus A.J."/>
            <person name="Petzold A."/>
            <person name="Susuki M."/>
            <person name="Suzuki K.-i.T."/>
            <person name="Hayashi T."/>
            <person name="Toyoda A."/>
            <person name="Oliveira C."/>
            <person name="Osipova E."/>
            <person name="Leigh N.D."/>
            <person name="Simon A."/>
            <person name="Yun M.H."/>
        </authorList>
    </citation>
    <scope>NUCLEOTIDE SEQUENCE</scope>
    <source>
        <strain evidence="1">20211129_DDA</strain>
        <tissue evidence="1">Liver</tissue>
    </source>
</reference>
<proteinExistence type="predicted"/>
<organism evidence="1 2">
    <name type="scientific">Pleurodeles waltl</name>
    <name type="common">Iberian ribbed newt</name>
    <dbReference type="NCBI Taxonomy" id="8319"/>
    <lineage>
        <taxon>Eukaryota</taxon>
        <taxon>Metazoa</taxon>
        <taxon>Chordata</taxon>
        <taxon>Craniata</taxon>
        <taxon>Vertebrata</taxon>
        <taxon>Euteleostomi</taxon>
        <taxon>Amphibia</taxon>
        <taxon>Batrachia</taxon>
        <taxon>Caudata</taxon>
        <taxon>Salamandroidea</taxon>
        <taxon>Salamandridae</taxon>
        <taxon>Pleurodelinae</taxon>
        <taxon>Pleurodeles</taxon>
    </lineage>
</organism>
<dbReference type="AlphaFoldDB" id="A0AAV7SUQ9"/>
<comment type="caution">
    <text evidence="1">The sequence shown here is derived from an EMBL/GenBank/DDBJ whole genome shotgun (WGS) entry which is preliminary data.</text>
</comment>
<gene>
    <name evidence="1" type="ORF">NDU88_008031</name>
</gene>
<evidence type="ECO:0000313" key="2">
    <source>
        <dbReference type="Proteomes" id="UP001066276"/>
    </source>
</evidence>
<protein>
    <submittedName>
        <fullName evidence="1">Uncharacterized protein</fullName>
    </submittedName>
</protein>
<keyword evidence="2" id="KW-1185">Reference proteome</keyword>
<dbReference type="Proteomes" id="UP001066276">
    <property type="component" value="Chromosome 4_2"/>
</dbReference>
<accession>A0AAV7SUQ9</accession>